<dbReference type="InterPro" id="IPR044770">
    <property type="entry name" value="MFS_spinster-like"/>
</dbReference>
<keyword evidence="5 6" id="KW-0472">Membrane</keyword>
<evidence type="ECO:0000256" key="2">
    <source>
        <dbReference type="ARBA" id="ARBA00022448"/>
    </source>
</evidence>
<dbReference type="PROSITE" id="PS50850">
    <property type="entry name" value="MFS"/>
    <property type="match status" value="1"/>
</dbReference>
<feature type="transmembrane region" description="Helical" evidence="6">
    <location>
        <begin position="355"/>
        <end position="373"/>
    </location>
</feature>
<keyword evidence="4 6" id="KW-1133">Transmembrane helix</keyword>
<sequence>VLDRELNSTSSSKQRNYVLGLLVVVYTFNFIDRQILAILMPAIKFEFNIDDWVLGFLSGPAFALFYATLGIPIALLADRWNRRNLIAISLTLWSAMTAFSGMASNIIQLSLARIGVGIGEAGCSPAAHSMISDYFPPAERSTAMGIFTLGISIGTMLAYLTGGWVVENIGWREAFLIVGIPGILLALIVRITVKEPIRGISEGRIDKGDLPHVGSVIKLLLKKKSFVHMAVGSGLASFNGYAVVNFFPSFLVRSHGMRPSEIGVYLGLIFGFAAGLGYVGGGILADYLGKINHRYALWGVSLTTLFAWLFLFPVYLSENSTITIFLFIIPAIFSNFYLATTFAQTQSLVGLRMRGVASALVLFIINIIGLGMGPQITGILSDLLSSDYGMESMRYSLLIVGAIAGPWTAFHFFLAGRSIEKDLAEAKEY</sequence>
<dbReference type="AlphaFoldDB" id="A0A381PUM0"/>
<dbReference type="PANTHER" id="PTHR23505">
    <property type="entry name" value="SPINSTER"/>
    <property type="match status" value="1"/>
</dbReference>
<comment type="subcellular location">
    <subcellularLocation>
        <location evidence="1">Membrane</location>
        <topology evidence="1">Multi-pass membrane protein</topology>
    </subcellularLocation>
</comment>
<dbReference type="SUPFAM" id="SSF103473">
    <property type="entry name" value="MFS general substrate transporter"/>
    <property type="match status" value="1"/>
</dbReference>
<evidence type="ECO:0000256" key="3">
    <source>
        <dbReference type="ARBA" id="ARBA00022692"/>
    </source>
</evidence>
<feature type="transmembrane region" description="Helical" evidence="6">
    <location>
        <begin position="143"/>
        <end position="162"/>
    </location>
</feature>
<evidence type="ECO:0000256" key="4">
    <source>
        <dbReference type="ARBA" id="ARBA00022989"/>
    </source>
</evidence>
<feature type="transmembrane region" description="Helical" evidence="6">
    <location>
        <begin position="264"/>
        <end position="288"/>
    </location>
</feature>
<feature type="transmembrane region" description="Helical" evidence="6">
    <location>
        <begin position="322"/>
        <end position="343"/>
    </location>
</feature>
<feature type="transmembrane region" description="Helical" evidence="6">
    <location>
        <begin position="226"/>
        <end position="244"/>
    </location>
</feature>
<accession>A0A381PUM0</accession>
<evidence type="ECO:0000256" key="5">
    <source>
        <dbReference type="ARBA" id="ARBA00023136"/>
    </source>
</evidence>
<dbReference type="GO" id="GO:0022857">
    <property type="term" value="F:transmembrane transporter activity"/>
    <property type="evidence" value="ECO:0007669"/>
    <property type="project" value="InterPro"/>
</dbReference>
<dbReference type="InterPro" id="IPR036259">
    <property type="entry name" value="MFS_trans_sf"/>
</dbReference>
<feature type="domain" description="Major facilitator superfamily (MFS) profile" evidence="7">
    <location>
        <begin position="18"/>
        <end position="419"/>
    </location>
</feature>
<gene>
    <name evidence="8" type="ORF">METZ01_LOCUS21997</name>
</gene>
<evidence type="ECO:0000259" key="7">
    <source>
        <dbReference type="PROSITE" id="PS50850"/>
    </source>
</evidence>
<feature type="transmembrane region" description="Helical" evidence="6">
    <location>
        <begin position="295"/>
        <end position="316"/>
    </location>
</feature>
<dbReference type="EMBL" id="UINC01001053">
    <property type="protein sequence ID" value="SUZ69143.1"/>
    <property type="molecule type" value="Genomic_DNA"/>
</dbReference>
<feature type="transmembrane region" description="Helical" evidence="6">
    <location>
        <begin position="52"/>
        <end position="77"/>
    </location>
</feature>
<reference evidence="8" key="1">
    <citation type="submission" date="2018-05" db="EMBL/GenBank/DDBJ databases">
        <authorList>
            <person name="Lanie J.A."/>
            <person name="Ng W.-L."/>
            <person name="Kazmierczak K.M."/>
            <person name="Andrzejewski T.M."/>
            <person name="Davidsen T.M."/>
            <person name="Wayne K.J."/>
            <person name="Tettelin H."/>
            <person name="Glass J.I."/>
            <person name="Rusch D."/>
            <person name="Podicherti R."/>
            <person name="Tsui H.-C.T."/>
            <person name="Winkler M.E."/>
        </authorList>
    </citation>
    <scope>NUCLEOTIDE SEQUENCE</scope>
</reference>
<proteinExistence type="predicted"/>
<evidence type="ECO:0000256" key="6">
    <source>
        <dbReference type="SAM" id="Phobius"/>
    </source>
</evidence>
<dbReference type="CDD" id="cd17328">
    <property type="entry name" value="MFS_spinster_like"/>
    <property type="match status" value="1"/>
</dbReference>
<dbReference type="Pfam" id="PF07690">
    <property type="entry name" value="MFS_1"/>
    <property type="match status" value="1"/>
</dbReference>
<organism evidence="8">
    <name type="scientific">marine metagenome</name>
    <dbReference type="NCBI Taxonomy" id="408172"/>
    <lineage>
        <taxon>unclassified sequences</taxon>
        <taxon>metagenomes</taxon>
        <taxon>ecological metagenomes</taxon>
    </lineage>
</organism>
<keyword evidence="3 6" id="KW-0812">Transmembrane</keyword>
<dbReference type="Gene3D" id="1.20.1250.20">
    <property type="entry name" value="MFS general substrate transporter like domains"/>
    <property type="match status" value="1"/>
</dbReference>
<feature type="transmembrane region" description="Helical" evidence="6">
    <location>
        <begin position="393"/>
        <end position="414"/>
    </location>
</feature>
<feature type="transmembrane region" description="Helical" evidence="6">
    <location>
        <begin position="17"/>
        <end position="40"/>
    </location>
</feature>
<feature type="transmembrane region" description="Helical" evidence="6">
    <location>
        <begin position="174"/>
        <end position="193"/>
    </location>
</feature>
<evidence type="ECO:0000313" key="8">
    <source>
        <dbReference type="EMBL" id="SUZ69143.1"/>
    </source>
</evidence>
<dbReference type="PANTHER" id="PTHR23505:SF79">
    <property type="entry name" value="PROTEIN SPINSTER"/>
    <property type="match status" value="1"/>
</dbReference>
<name>A0A381PUM0_9ZZZZ</name>
<dbReference type="GO" id="GO:0016020">
    <property type="term" value="C:membrane"/>
    <property type="evidence" value="ECO:0007669"/>
    <property type="project" value="UniProtKB-SubCell"/>
</dbReference>
<evidence type="ECO:0000256" key="1">
    <source>
        <dbReference type="ARBA" id="ARBA00004141"/>
    </source>
</evidence>
<dbReference type="InterPro" id="IPR020846">
    <property type="entry name" value="MFS_dom"/>
</dbReference>
<feature type="non-terminal residue" evidence="8">
    <location>
        <position position="1"/>
    </location>
</feature>
<keyword evidence="2" id="KW-0813">Transport</keyword>
<dbReference type="InterPro" id="IPR011701">
    <property type="entry name" value="MFS"/>
</dbReference>
<protein>
    <recommendedName>
        <fullName evidence="7">Major facilitator superfamily (MFS) profile domain-containing protein</fullName>
    </recommendedName>
</protein>